<proteinExistence type="predicted"/>
<dbReference type="AlphaFoldDB" id="W5SKD8"/>
<dbReference type="HOGENOM" id="CLU_2217949_0_0_12"/>
<keyword evidence="1" id="KW-0614">Plasmid</keyword>
<dbReference type="RefSeq" id="WP_241766251.1">
    <property type="nucleotide sequence ID" value="NZ_CP004314.1"/>
</dbReference>
<sequence>MQKWLKSLVILCSLISCNTQGNKPDNKTNFNSIMPNIKAKATTKKLNLNANEALIFLINILTNNTIANNIKIYTNEKINEFIMYFNSQQINEMVTNIIEVIEMKKI</sequence>
<accession>W5SKD8</accession>
<dbReference type="PROSITE" id="PS51257">
    <property type="entry name" value="PROKAR_LIPOPROTEIN"/>
    <property type="match status" value="1"/>
</dbReference>
<geneLocation type="plasmid" evidence="1">
    <name>unnamed</name>
</geneLocation>
<reference evidence="1" key="1">
    <citation type="submission" date="2013-02" db="EMBL/GenBank/DDBJ databases">
        <title>Comparative genomics of Borrelia species.</title>
        <authorList>
            <person name="Schwan T.G."/>
            <person name="Raffel S.J."/>
            <person name="Porcella S.F."/>
        </authorList>
    </citation>
    <scope>NUCLEOTIDE SEQUENCE</scope>
    <source>
        <strain evidence="1">DOU</strain>
        <plasmid evidence="1">unnamed</plasmid>
    </source>
</reference>
<dbReference type="EMBL" id="CP004314">
    <property type="protein sequence ID" value="AHH07357.1"/>
    <property type="molecule type" value="Genomic_DNA"/>
</dbReference>
<evidence type="ECO:0000313" key="1">
    <source>
        <dbReference type="EMBL" id="AHH07357.1"/>
    </source>
</evidence>
<name>W5SKD8_9SPIR</name>
<protein>
    <submittedName>
        <fullName evidence="1">Uncharacterized protein</fullName>
    </submittedName>
</protein>
<organism evidence="1">
    <name type="scientific">Borrelia crocidurae DOU</name>
    <dbReference type="NCBI Taxonomy" id="1293575"/>
    <lineage>
        <taxon>Bacteria</taxon>
        <taxon>Pseudomonadati</taxon>
        <taxon>Spirochaetota</taxon>
        <taxon>Spirochaetia</taxon>
        <taxon>Spirochaetales</taxon>
        <taxon>Borreliaceae</taxon>
        <taxon>Borrelia</taxon>
    </lineage>
</organism>
<gene>
    <name evidence="1" type="ORF">BCD_1291</name>
</gene>